<feature type="domain" description="HTH gntR-type" evidence="5">
    <location>
        <begin position="8"/>
        <end position="76"/>
    </location>
</feature>
<dbReference type="InterPro" id="IPR000524">
    <property type="entry name" value="Tscrpt_reg_HTH_GntR"/>
</dbReference>
<dbReference type="InterPro" id="IPR046335">
    <property type="entry name" value="LacI/GalR-like_sensor"/>
</dbReference>
<reference evidence="6 7" key="1">
    <citation type="submission" date="2021-03" db="EMBL/GenBank/DDBJ databases">
        <title>Antimicrobial resistance genes in bacteria isolated from Japanese honey, and their potential for conferring macrolide and lincosamide resistance in the American foulbrood pathogen Paenibacillus larvae.</title>
        <authorList>
            <person name="Okamoto M."/>
            <person name="Kumagai M."/>
            <person name="Kanamori H."/>
            <person name="Takamatsu D."/>
        </authorList>
    </citation>
    <scope>NUCLEOTIDE SEQUENCE [LARGE SCALE GENOMIC DNA]</scope>
    <source>
        <strain evidence="6 7">J8TS2</strain>
    </source>
</reference>
<dbReference type="EMBL" id="BORB01000002">
    <property type="protein sequence ID" value="GIN56005.1"/>
    <property type="molecule type" value="Genomic_DNA"/>
</dbReference>
<evidence type="ECO:0000256" key="4">
    <source>
        <dbReference type="ARBA" id="ARBA00023163"/>
    </source>
</evidence>
<organism evidence="6 7">
    <name type="scientific">Lederbergia ruris</name>
    <dbReference type="NCBI Taxonomy" id="217495"/>
    <lineage>
        <taxon>Bacteria</taxon>
        <taxon>Bacillati</taxon>
        <taxon>Bacillota</taxon>
        <taxon>Bacilli</taxon>
        <taxon>Bacillales</taxon>
        <taxon>Bacillaceae</taxon>
        <taxon>Lederbergia</taxon>
    </lineage>
</organism>
<keyword evidence="3" id="KW-0238">DNA-binding</keyword>
<evidence type="ECO:0000256" key="1">
    <source>
        <dbReference type="ARBA" id="ARBA00022491"/>
    </source>
</evidence>
<keyword evidence="2" id="KW-0805">Transcription regulation</keyword>
<dbReference type="Pfam" id="PF00392">
    <property type="entry name" value="GntR"/>
    <property type="match status" value="1"/>
</dbReference>
<dbReference type="PROSITE" id="PS50949">
    <property type="entry name" value="HTH_GNTR"/>
    <property type="match status" value="1"/>
</dbReference>
<sequence length="382" mass="43421">MEVEKTNKPMYEQIYNDLCERIAKQHYREGDRVPSEKELADSYNVSRITSKKALELLANDGLIVRLPGRGSFVRKETDQEKQPATKSTAQKDMNRLLIGLVMTDFDYSYGTHIVHGVEEAAREHECFPIIRRTMGLVENEVKAIKELLQLGVDGLIVFPAQGKYFNEEILKLVINKFPLVLIDRYFKGIAATSISTDNVQATKKAIRYLFEVGHRHIGLISPPPIDTTAIEERMDGFIEVYDEKGLAVNKALWATDLTSTLPNAFSQENIRRDIEKVKEHLKKNPEITALFAVEYNLALIAKKAIEELQLKIPEDISIISFDSPEFPLQDAYLFTHLKQQEKEIGRKAVENILKMKTHSSVSPKQLLDAELVIGESTTHVKK</sequence>
<dbReference type="Gene3D" id="3.40.50.2300">
    <property type="match status" value="2"/>
</dbReference>
<dbReference type="PANTHER" id="PTHR30146">
    <property type="entry name" value="LACI-RELATED TRANSCRIPTIONAL REPRESSOR"/>
    <property type="match status" value="1"/>
</dbReference>
<evidence type="ECO:0000313" key="6">
    <source>
        <dbReference type="EMBL" id="GIN56005.1"/>
    </source>
</evidence>
<comment type="caution">
    <text evidence="6">The sequence shown here is derived from an EMBL/GenBank/DDBJ whole genome shotgun (WGS) entry which is preliminary data.</text>
</comment>
<dbReference type="Gene3D" id="1.10.10.10">
    <property type="entry name" value="Winged helix-like DNA-binding domain superfamily/Winged helix DNA-binding domain"/>
    <property type="match status" value="1"/>
</dbReference>
<keyword evidence="1" id="KW-0678">Repressor</keyword>
<evidence type="ECO:0000256" key="2">
    <source>
        <dbReference type="ARBA" id="ARBA00023015"/>
    </source>
</evidence>
<keyword evidence="4" id="KW-0804">Transcription</keyword>
<accession>A0ABQ4KDF9</accession>
<dbReference type="SUPFAM" id="SSF46785">
    <property type="entry name" value="Winged helix' DNA-binding domain"/>
    <property type="match status" value="1"/>
</dbReference>
<dbReference type="InterPro" id="IPR028082">
    <property type="entry name" value="Peripla_BP_I"/>
</dbReference>
<dbReference type="SMART" id="SM00345">
    <property type="entry name" value="HTH_GNTR"/>
    <property type="match status" value="1"/>
</dbReference>
<name>A0ABQ4KDF9_9BACI</name>
<dbReference type="RefSeq" id="WP_212965099.1">
    <property type="nucleotide sequence ID" value="NZ_BORB01000002.1"/>
</dbReference>
<dbReference type="PRINTS" id="PR00035">
    <property type="entry name" value="HTHGNTR"/>
</dbReference>
<dbReference type="PANTHER" id="PTHR30146:SF95">
    <property type="entry name" value="RIBOSE OPERON REPRESSOR"/>
    <property type="match status" value="1"/>
</dbReference>
<evidence type="ECO:0000313" key="7">
    <source>
        <dbReference type="Proteomes" id="UP000679950"/>
    </source>
</evidence>
<proteinExistence type="predicted"/>
<dbReference type="CDD" id="cd06267">
    <property type="entry name" value="PBP1_LacI_sugar_binding-like"/>
    <property type="match status" value="1"/>
</dbReference>
<protein>
    <submittedName>
        <fullName evidence="6">LacI family transcriptional regulator</fullName>
    </submittedName>
</protein>
<dbReference type="Proteomes" id="UP000679950">
    <property type="component" value="Unassembled WGS sequence"/>
</dbReference>
<evidence type="ECO:0000259" key="5">
    <source>
        <dbReference type="PROSITE" id="PS50949"/>
    </source>
</evidence>
<gene>
    <name evidence="6" type="ORF">J8TS2_03240</name>
</gene>
<dbReference type="Pfam" id="PF13377">
    <property type="entry name" value="Peripla_BP_3"/>
    <property type="match status" value="1"/>
</dbReference>
<dbReference type="CDD" id="cd07377">
    <property type="entry name" value="WHTH_GntR"/>
    <property type="match status" value="1"/>
</dbReference>
<dbReference type="InterPro" id="IPR036388">
    <property type="entry name" value="WH-like_DNA-bd_sf"/>
</dbReference>
<evidence type="ECO:0000256" key="3">
    <source>
        <dbReference type="ARBA" id="ARBA00023125"/>
    </source>
</evidence>
<dbReference type="InterPro" id="IPR036390">
    <property type="entry name" value="WH_DNA-bd_sf"/>
</dbReference>
<keyword evidence="7" id="KW-1185">Reference proteome</keyword>
<dbReference type="SUPFAM" id="SSF53822">
    <property type="entry name" value="Periplasmic binding protein-like I"/>
    <property type="match status" value="1"/>
</dbReference>